<gene>
    <name evidence="1" type="ORF">GCM10023320_36940</name>
</gene>
<dbReference type="EMBL" id="BAABJO010000012">
    <property type="protein sequence ID" value="GAA5124154.1"/>
    <property type="molecule type" value="Genomic_DNA"/>
</dbReference>
<comment type="caution">
    <text evidence="1">The sequence shown here is derived from an EMBL/GenBank/DDBJ whole genome shotgun (WGS) entry which is preliminary data.</text>
</comment>
<protein>
    <submittedName>
        <fullName evidence="1">Uncharacterized protein</fullName>
    </submittedName>
</protein>
<dbReference type="Gene3D" id="3.30.200.20">
    <property type="entry name" value="Phosphorylase Kinase, domain 1"/>
    <property type="match status" value="1"/>
</dbReference>
<keyword evidence="2" id="KW-1185">Reference proteome</keyword>
<evidence type="ECO:0000313" key="2">
    <source>
        <dbReference type="Proteomes" id="UP001500804"/>
    </source>
</evidence>
<organism evidence="1 2">
    <name type="scientific">Pseudonocardia adelaidensis</name>
    <dbReference type="NCBI Taxonomy" id="648754"/>
    <lineage>
        <taxon>Bacteria</taxon>
        <taxon>Bacillati</taxon>
        <taxon>Actinomycetota</taxon>
        <taxon>Actinomycetes</taxon>
        <taxon>Pseudonocardiales</taxon>
        <taxon>Pseudonocardiaceae</taxon>
        <taxon>Pseudonocardia</taxon>
    </lineage>
</organism>
<evidence type="ECO:0000313" key="1">
    <source>
        <dbReference type="EMBL" id="GAA5124154.1"/>
    </source>
</evidence>
<sequence length="62" mass="6653">MPEWNPVGTGESGAQVFRRDDGALVAKCVALSGVDGLREERRRIEWLAGTGIPGPSVVDWST</sequence>
<dbReference type="Proteomes" id="UP001500804">
    <property type="component" value="Unassembled WGS sequence"/>
</dbReference>
<name>A0ABP9NK62_9PSEU</name>
<reference evidence="2" key="1">
    <citation type="journal article" date="2019" name="Int. J. Syst. Evol. Microbiol.">
        <title>The Global Catalogue of Microorganisms (GCM) 10K type strain sequencing project: providing services to taxonomists for standard genome sequencing and annotation.</title>
        <authorList>
            <consortium name="The Broad Institute Genomics Platform"/>
            <consortium name="The Broad Institute Genome Sequencing Center for Infectious Disease"/>
            <person name="Wu L."/>
            <person name="Ma J."/>
        </authorList>
    </citation>
    <scope>NUCLEOTIDE SEQUENCE [LARGE SCALE GENOMIC DNA]</scope>
    <source>
        <strain evidence="2">JCM 18302</strain>
    </source>
</reference>
<accession>A0ABP9NK62</accession>
<proteinExistence type="predicted"/>